<organism evidence="2 3">
    <name type="scientific">Endocarpon pusillum</name>
    <dbReference type="NCBI Taxonomy" id="364733"/>
    <lineage>
        <taxon>Eukaryota</taxon>
        <taxon>Fungi</taxon>
        <taxon>Dikarya</taxon>
        <taxon>Ascomycota</taxon>
        <taxon>Pezizomycotina</taxon>
        <taxon>Eurotiomycetes</taxon>
        <taxon>Chaetothyriomycetidae</taxon>
        <taxon>Verrucariales</taxon>
        <taxon>Verrucariaceae</taxon>
        <taxon>Endocarpon</taxon>
    </lineage>
</organism>
<reference evidence="2" key="1">
    <citation type="submission" date="2020-02" db="EMBL/GenBank/DDBJ databases">
        <authorList>
            <person name="Palmer J.M."/>
        </authorList>
    </citation>
    <scope>NUCLEOTIDE SEQUENCE</scope>
    <source>
        <strain evidence="2">EPUS1.4</strain>
        <tissue evidence="2">Thallus</tissue>
    </source>
</reference>
<dbReference type="AlphaFoldDB" id="A0A8H7ALG5"/>
<gene>
    <name evidence="2" type="ORF">GJ744_005115</name>
</gene>
<dbReference type="EMBL" id="JAACFV010000022">
    <property type="protein sequence ID" value="KAF7511218.1"/>
    <property type="molecule type" value="Genomic_DNA"/>
</dbReference>
<protein>
    <submittedName>
        <fullName evidence="2">Uncharacterized protein</fullName>
    </submittedName>
</protein>
<evidence type="ECO:0000313" key="2">
    <source>
        <dbReference type="EMBL" id="KAF7511218.1"/>
    </source>
</evidence>
<name>A0A8H7ALG5_9EURO</name>
<evidence type="ECO:0000313" key="3">
    <source>
        <dbReference type="Proteomes" id="UP000606974"/>
    </source>
</evidence>
<comment type="caution">
    <text evidence="2">The sequence shown here is derived from an EMBL/GenBank/DDBJ whole genome shotgun (WGS) entry which is preliminary data.</text>
</comment>
<feature type="region of interest" description="Disordered" evidence="1">
    <location>
        <begin position="31"/>
        <end position="75"/>
    </location>
</feature>
<dbReference type="Proteomes" id="UP000606974">
    <property type="component" value="Unassembled WGS sequence"/>
</dbReference>
<evidence type="ECO:0000256" key="1">
    <source>
        <dbReference type="SAM" id="MobiDB-lite"/>
    </source>
</evidence>
<sequence length="75" mass="8400">MAMTTRSILPITHPITYRIRTQQFFMPEAPSKPLAISTPTKTTQNNTNNPIPPRTIHGNKRANDTRATRIPFLGG</sequence>
<proteinExistence type="predicted"/>
<keyword evidence="3" id="KW-1185">Reference proteome</keyword>
<accession>A0A8H7ALG5</accession>
<feature type="compositionally biased region" description="Low complexity" evidence="1">
    <location>
        <begin position="38"/>
        <end position="49"/>
    </location>
</feature>